<reference evidence="1 2" key="1">
    <citation type="submission" date="2024-09" db="EMBL/GenBank/DDBJ databases">
        <title>Chromosome-scale assembly of Riccia sorocarpa.</title>
        <authorList>
            <person name="Paukszto L."/>
        </authorList>
    </citation>
    <scope>NUCLEOTIDE SEQUENCE [LARGE SCALE GENOMIC DNA]</scope>
    <source>
        <strain evidence="1">LP-2024</strain>
        <tissue evidence="1">Aerial parts of the thallus</tissue>
    </source>
</reference>
<sequence length="124" mass="13367">MSRSTTLAERDITLMIDAVDLLQAQVAEREMTLVPNILLTELQHAAQMVLDASSTLKEGQDARMIDAIDLLQAQEATLKKLINIQIPAATANSPEGTPTQSTPVSNWPSQTVGGICARDVRISV</sequence>
<evidence type="ECO:0000313" key="1">
    <source>
        <dbReference type="EMBL" id="KAL3675564.1"/>
    </source>
</evidence>
<dbReference type="EMBL" id="JBJQOH010000008">
    <property type="protein sequence ID" value="KAL3675564.1"/>
    <property type="molecule type" value="Genomic_DNA"/>
</dbReference>
<evidence type="ECO:0000313" key="2">
    <source>
        <dbReference type="Proteomes" id="UP001633002"/>
    </source>
</evidence>
<dbReference type="Proteomes" id="UP001633002">
    <property type="component" value="Unassembled WGS sequence"/>
</dbReference>
<dbReference type="AlphaFoldDB" id="A0ABD3GCR3"/>
<gene>
    <name evidence="1" type="ORF">R1sor_025512</name>
</gene>
<keyword evidence="2" id="KW-1185">Reference proteome</keyword>
<accession>A0ABD3GCR3</accession>
<organism evidence="1 2">
    <name type="scientific">Riccia sorocarpa</name>
    <dbReference type="NCBI Taxonomy" id="122646"/>
    <lineage>
        <taxon>Eukaryota</taxon>
        <taxon>Viridiplantae</taxon>
        <taxon>Streptophyta</taxon>
        <taxon>Embryophyta</taxon>
        <taxon>Marchantiophyta</taxon>
        <taxon>Marchantiopsida</taxon>
        <taxon>Marchantiidae</taxon>
        <taxon>Marchantiales</taxon>
        <taxon>Ricciaceae</taxon>
        <taxon>Riccia</taxon>
    </lineage>
</organism>
<name>A0ABD3GCR3_9MARC</name>
<proteinExistence type="predicted"/>
<protein>
    <submittedName>
        <fullName evidence="1">Uncharacterized protein</fullName>
    </submittedName>
</protein>
<comment type="caution">
    <text evidence="1">The sequence shown here is derived from an EMBL/GenBank/DDBJ whole genome shotgun (WGS) entry which is preliminary data.</text>
</comment>